<evidence type="ECO:0000256" key="2">
    <source>
        <dbReference type="SAM" id="SignalP"/>
    </source>
</evidence>
<keyword evidence="2" id="KW-0732">Signal</keyword>
<accession>A0AAD6Y1P3</accession>
<dbReference type="Proteomes" id="UP001219525">
    <property type="component" value="Unassembled WGS sequence"/>
</dbReference>
<dbReference type="EMBL" id="JARJCW010000081">
    <property type="protein sequence ID" value="KAJ7196823.1"/>
    <property type="molecule type" value="Genomic_DNA"/>
</dbReference>
<evidence type="ECO:0000259" key="3">
    <source>
        <dbReference type="Pfam" id="PF23865"/>
    </source>
</evidence>
<feature type="compositionally biased region" description="Acidic residues" evidence="1">
    <location>
        <begin position="444"/>
        <end position="462"/>
    </location>
</feature>
<evidence type="ECO:0000256" key="1">
    <source>
        <dbReference type="SAM" id="MobiDB-lite"/>
    </source>
</evidence>
<evidence type="ECO:0000313" key="4">
    <source>
        <dbReference type="EMBL" id="KAJ7196823.1"/>
    </source>
</evidence>
<evidence type="ECO:0000313" key="5">
    <source>
        <dbReference type="Proteomes" id="UP001219525"/>
    </source>
</evidence>
<comment type="caution">
    <text evidence="4">The sequence shown here is derived from an EMBL/GenBank/DDBJ whole genome shotgun (WGS) entry which is preliminary data.</text>
</comment>
<feature type="signal peptide" evidence="2">
    <location>
        <begin position="1"/>
        <end position="17"/>
    </location>
</feature>
<name>A0AAD6Y1P3_9AGAR</name>
<feature type="domain" description="DUF7223" evidence="3">
    <location>
        <begin position="230"/>
        <end position="423"/>
    </location>
</feature>
<feature type="region of interest" description="Disordered" evidence="1">
    <location>
        <begin position="435"/>
        <end position="469"/>
    </location>
</feature>
<keyword evidence="5" id="KW-1185">Reference proteome</keyword>
<sequence>MLSYIFVLFPFLVGVSAANDWSVPCINGVCQYDLPGNASAASGSLKIWGSTDAITDITTAADWQILDCNSTALAQDIRLVCMNDPAQPDSKCGHLYQNIGAVNKIVRLPENCGASAFARVAKAWVPEDQSIPAHVQARLVRRAGAQPVVKALHIDTDFDAADWSKTGMVNIAIQGANVPGTPTDVVTPGSRARRASRRGLGDFLHGAIDFANKTIDVNKNFDLPPLTFDKSVNLLDSSVSCLGESLSLSVDMEGSANMQAILSVAALGTIIPPKITQFSISAVMSGTVGGTLQMTADATGSITSGKVPLVNIGIPGLDFPGILTIGPSFQVDALVEGEVDVTMDMTLGVSLDLSNATVAFPPASGSGGAPDESAFTLGDTPVTLNAAADVQATGTITAHVIPSLNLGVSALGGKGEASIFLALDASAAMTMNLDGTTDDTATTDTDDDSTDDGTDDSTDDGTSDTTPASTLGGCINVAGNINVNVGADGSFFGTFISPALSHH</sequence>
<reference evidence="4" key="1">
    <citation type="submission" date="2023-03" db="EMBL/GenBank/DDBJ databases">
        <title>Massive genome expansion in bonnet fungi (Mycena s.s.) driven by repeated elements and novel gene families across ecological guilds.</title>
        <authorList>
            <consortium name="Lawrence Berkeley National Laboratory"/>
            <person name="Harder C.B."/>
            <person name="Miyauchi S."/>
            <person name="Viragh M."/>
            <person name="Kuo A."/>
            <person name="Thoen E."/>
            <person name="Andreopoulos B."/>
            <person name="Lu D."/>
            <person name="Skrede I."/>
            <person name="Drula E."/>
            <person name="Henrissat B."/>
            <person name="Morin E."/>
            <person name="Kohler A."/>
            <person name="Barry K."/>
            <person name="LaButti K."/>
            <person name="Morin E."/>
            <person name="Salamov A."/>
            <person name="Lipzen A."/>
            <person name="Mereny Z."/>
            <person name="Hegedus B."/>
            <person name="Baldrian P."/>
            <person name="Stursova M."/>
            <person name="Weitz H."/>
            <person name="Taylor A."/>
            <person name="Grigoriev I.V."/>
            <person name="Nagy L.G."/>
            <person name="Martin F."/>
            <person name="Kauserud H."/>
        </authorList>
    </citation>
    <scope>NUCLEOTIDE SEQUENCE</scope>
    <source>
        <strain evidence="4">9144</strain>
    </source>
</reference>
<proteinExistence type="predicted"/>
<dbReference type="AlphaFoldDB" id="A0AAD6Y1P3"/>
<organism evidence="4 5">
    <name type="scientific">Mycena pura</name>
    <dbReference type="NCBI Taxonomy" id="153505"/>
    <lineage>
        <taxon>Eukaryota</taxon>
        <taxon>Fungi</taxon>
        <taxon>Dikarya</taxon>
        <taxon>Basidiomycota</taxon>
        <taxon>Agaricomycotina</taxon>
        <taxon>Agaricomycetes</taxon>
        <taxon>Agaricomycetidae</taxon>
        <taxon>Agaricales</taxon>
        <taxon>Marasmiineae</taxon>
        <taxon>Mycenaceae</taxon>
        <taxon>Mycena</taxon>
    </lineage>
</organism>
<protein>
    <recommendedName>
        <fullName evidence="3">DUF7223 domain-containing protein</fullName>
    </recommendedName>
</protein>
<dbReference type="InterPro" id="IPR055647">
    <property type="entry name" value="DUF7223"/>
</dbReference>
<gene>
    <name evidence="4" type="ORF">GGX14DRAFT_375706</name>
</gene>
<dbReference type="Pfam" id="PF23865">
    <property type="entry name" value="DUF7223"/>
    <property type="match status" value="1"/>
</dbReference>
<feature type="chain" id="PRO_5042134433" description="DUF7223 domain-containing protein" evidence="2">
    <location>
        <begin position="18"/>
        <end position="503"/>
    </location>
</feature>